<comment type="caution">
    <text evidence="3">The sequence shown here is derived from an EMBL/GenBank/DDBJ whole genome shotgun (WGS) entry which is preliminary data.</text>
</comment>
<reference evidence="4" key="1">
    <citation type="journal article" date="2019" name="Int. J. Syst. Evol. Microbiol.">
        <title>The Global Catalogue of Microorganisms (GCM) 10K type strain sequencing project: providing services to taxonomists for standard genome sequencing and annotation.</title>
        <authorList>
            <consortium name="The Broad Institute Genomics Platform"/>
            <consortium name="The Broad Institute Genome Sequencing Center for Infectious Disease"/>
            <person name="Wu L."/>
            <person name="Ma J."/>
        </authorList>
    </citation>
    <scope>NUCLEOTIDE SEQUENCE [LARGE SCALE GENOMIC DNA]</scope>
    <source>
        <strain evidence="4">KCTC 42730</strain>
    </source>
</reference>
<keyword evidence="4" id="KW-1185">Reference proteome</keyword>
<evidence type="ECO:0000313" key="4">
    <source>
        <dbReference type="Proteomes" id="UP001595453"/>
    </source>
</evidence>
<dbReference type="SUPFAM" id="SSF51556">
    <property type="entry name" value="Metallo-dependent hydrolases"/>
    <property type="match status" value="1"/>
</dbReference>
<dbReference type="InterPro" id="IPR032466">
    <property type="entry name" value="Metal_Hydrolase"/>
</dbReference>
<dbReference type="InterPro" id="IPR006680">
    <property type="entry name" value="Amidohydro-rel"/>
</dbReference>
<dbReference type="Gene3D" id="3.20.20.140">
    <property type="entry name" value="Metal-dependent hydrolases"/>
    <property type="match status" value="1"/>
</dbReference>
<sequence length="282" mass="31837">MTIRTPIIDPHLHLFDLAKGNYHWLKGDNPPTWPHLERIRKNHSAVELLQALPHLAGFVHIEAGFDNDSPERELAWLAEHVTELPYKAIAYACISAAPERFAEQLAQLQQAPNLVGIRDITEGEDGLRLSAAATQQNLALLAKHQLIFEAQANFAHPSYRDAICQLAVQLPDLTLVLCHAGLLSAMDDWQEILSSFAPYANILVKFSGQEMLAKPLAIQPAFQVLLDTLGAKRIMLASNYPVCLQQWQYDELWLRYKQYWPDPHSWNSVSYQNAADLYGLKV</sequence>
<evidence type="ECO:0000259" key="2">
    <source>
        <dbReference type="Pfam" id="PF04909"/>
    </source>
</evidence>
<comment type="similarity">
    <text evidence="1">Belongs to the metallo-dependent hydrolases superfamily.</text>
</comment>
<dbReference type="PANTHER" id="PTHR43569">
    <property type="entry name" value="AMIDOHYDROLASE"/>
    <property type="match status" value="1"/>
</dbReference>
<protein>
    <submittedName>
        <fullName evidence="3">Amidohydrolase family protein</fullName>
    </submittedName>
</protein>
<evidence type="ECO:0000256" key="1">
    <source>
        <dbReference type="ARBA" id="ARBA00038310"/>
    </source>
</evidence>
<proteinExistence type="inferred from homology"/>
<accession>A0ABV7CM11</accession>
<dbReference type="RefSeq" id="WP_377125170.1">
    <property type="nucleotide sequence ID" value="NZ_JBHRSD010000023.1"/>
</dbReference>
<dbReference type="Pfam" id="PF04909">
    <property type="entry name" value="Amidohydro_2"/>
    <property type="match status" value="1"/>
</dbReference>
<dbReference type="EMBL" id="JBHRSD010000023">
    <property type="protein sequence ID" value="MFC3033562.1"/>
    <property type="molecule type" value="Genomic_DNA"/>
</dbReference>
<gene>
    <name evidence="3" type="ORF">ACFOEE_13625</name>
</gene>
<dbReference type="PANTHER" id="PTHR43569:SF2">
    <property type="entry name" value="AMIDOHYDROLASE-RELATED DOMAIN-CONTAINING PROTEIN"/>
    <property type="match status" value="1"/>
</dbReference>
<organism evidence="3 4">
    <name type="scientific">Pseudoalteromonas fenneropenaei</name>
    <dbReference type="NCBI Taxonomy" id="1737459"/>
    <lineage>
        <taxon>Bacteria</taxon>
        <taxon>Pseudomonadati</taxon>
        <taxon>Pseudomonadota</taxon>
        <taxon>Gammaproteobacteria</taxon>
        <taxon>Alteromonadales</taxon>
        <taxon>Pseudoalteromonadaceae</taxon>
        <taxon>Pseudoalteromonas</taxon>
    </lineage>
</organism>
<name>A0ABV7CM11_9GAMM</name>
<evidence type="ECO:0000313" key="3">
    <source>
        <dbReference type="EMBL" id="MFC3033562.1"/>
    </source>
</evidence>
<dbReference type="InterPro" id="IPR052350">
    <property type="entry name" value="Metallo-dep_Lactonases"/>
</dbReference>
<dbReference type="Proteomes" id="UP001595453">
    <property type="component" value="Unassembled WGS sequence"/>
</dbReference>
<feature type="domain" description="Amidohydrolase-related" evidence="2">
    <location>
        <begin position="8"/>
        <end position="280"/>
    </location>
</feature>